<proteinExistence type="predicted"/>
<evidence type="ECO:0000259" key="2">
    <source>
        <dbReference type="Pfam" id="PF00440"/>
    </source>
</evidence>
<dbReference type="SUPFAM" id="SSF46689">
    <property type="entry name" value="Homeodomain-like"/>
    <property type="match status" value="1"/>
</dbReference>
<dbReference type="InterPro" id="IPR009057">
    <property type="entry name" value="Homeodomain-like_sf"/>
</dbReference>
<feature type="non-terminal residue" evidence="3">
    <location>
        <position position="26"/>
    </location>
</feature>
<gene>
    <name evidence="3" type="ORF">ACFQ1S_36565</name>
</gene>
<accession>A0ABW3MKE0</accession>
<dbReference type="Proteomes" id="UP001597045">
    <property type="component" value="Unassembled WGS sequence"/>
</dbReference>
<comment type="caution">
    <text evidence="3">The sequence shown here is derived from an EMBL/GenBank/DDBJ whole genome shotgun (WGS) entry which is preliminary data.</text>
</comment>
<protein>
    <submittedName>
        <fullName evidence="3">TetR family transcriptional regulator</fullName>
    </submittedName>
</protein>
<reference evidence="4" key="1">
    <citation type="journal article" date="2019" name="Int. J. Syst. Evol. Microbiol.">
        <title>The Global Catalogue of Microorganisms (GCM) 10K type strain sequencing project: providing services to taxonomists for standard genome sequencing and annotation.</title>
        <authorList>
            <consortium name="The Broad Institute Genomics Platform"/>
            <consortium name="The Broad Institute Genome Sequencing Center for Infectious Disease"/>
            <person name="Wu L."/>
            <person name="Ma J."/>
        </authorList>
    </citation>
    <scope>NUCLEOTIDE SEQUENCE [LARGE SCALE GENOMIC DNA]</scope>
    <source>
        <strain evidence="4">JCM 31486</strain>
    </source>
</reference>
<dbReference type="InterPro" id="IPR001647">
    <property type="entry name" value="HTH_TetR"/>
</dbReference>
<keyword evidence="4" id="KW-1185">Reference proteome</keyword>
<feature type="domain" description="HTH tetR-type" evidence="2">
    <location>
        <begin position="2"/>
        <end position="25"/>
    </location>
</feature>
<dbReference type="EMBL" id="JBHTIS010002997">
    <property type="protein sequence ID" value="MFD1050652.1"/>
    <property type="molecule type" value="Genomic_DNA"/>
</dbReference>
<keyword evidence="1" id="KW-0238">DNA-binding</keyword>
<evidence type="ECO:0000313" key="3">
    <source>
        <dbReference type="EMBL" id="MFD1050652.1"/>
    </source>
</evidence>
<sequence>MRAALAELAEVGYDGVSMERIATRAR</sequence>
<evidence type="ECO:0000313" key="4">
    <source>
        <dbReference type="Proteomes" id="UP001597045"/>
    </source>
</evidence>
<organism evidence="3 4">
    <name type="scientific">Kibdelosporangium lantanae</name>
    <dbReference type="NCBI Taxonomy" id="1497396"/>
    <lineage>
        <taxon>Bacteria</taxon>
        <taxon>Bacillati</taxon>
        <taxon>Actinomycetota</taxon>
        <taxon>Actinomycetes</taxon>
        <taxon>Pseudonocardiales</taxon>
        <taxon>Pseudonocardiaceae</taxon>
        <taxon>Kibdelosporangium</taxon>
    </lineage>
</organism>
<dbReference type="Gene3D" id="1.10.10.60">
    <property type="entry name" value="Homeodomain-like"/>
    <property type="match status" value="1"/>
</dbReference>
<name>A0ABW3MKE0_9PSEU</name>
<evidence type="ECO:0000256" key="1">
    <source>
        <dbReference type="ARBA" id="ARBA00023125"/>
    </source>
</evidence>
<dbReference type="Pfam" id="PF00440">
    <property type="entry name" value="TetR_N"/>
    <property type="match status" value="1"/>
</dbReference>